<keyword evidence="6 10" id="KW-0443">Lipid metabolism</keyword>
<gene>
    <name evidence="12" type="ORF">ARMOST_13260</name>
</gene>
<keyword evidence="10" id="KW-0067">ATP-binding</keyword>
<organism evidence="12 13">
    <name type="scientific">Armillaria ostoyae</name>
    <name type="common">Armillaria root rot fungus</name>
    <dbReference type="NCBI Taxonomy" id="47428"/>
    <lineage>
        <taxon>Eukaryota</taxon>
        <taxon>Fungi</taxon>
        <taxon>Dikarya</taxon>
        <taxon>Basidiomycota</taxon>
        <taxon>Agaricomycotina</taxon>
        <taxon>Agaricomycetes</taxon>
        <taxon>Agaricomycetidae</taxon>
        <taxon>Agaricales</taxon>
        <taxon>Marasmiineae</taxon>
        <taxon>Physalacriaceae</taxon>
        <taxon>Armillaria</taxon>
    </lineage>
</organism>
<dbReference type="PIRSF" id="PIRSF000850">
    <property type="entry name" value="Phospholipase_D_PSS"/>
    <property type="match status" value="1"/>
</dbReference>
<evidence type="ECO:0000259" key="11">
    <source>
        <dbReference type="PROSITE" id="PS50035"/>
    </source>
</evidence>
<dbReference type="EC" id="2.7.8.5" evidence="10"/>
<dbReference type="OMA" id="HKCLAQC"/>
<dbReference type="PANTHER" id="PTHR12586">
    <property type="entry name" value="CDP-DIACYLGLYCEROL--SERINE O-PHOSPHATIDYLTRANSFERASE"/>
    <property type="match status" value="1"/>
</dbReference>
<protein>
    <recommendedName>
        <fullName evidence="10">CDP-diacylglycerol--glycerol-3-phosphate 3-phosphatidyltransferase</fullName>
        <ecNumber evidence="10">2.7.8.5</ecNumber>
    </recommendedName>
</protein>
<evidence type="ECO:0000256" key="5">
    <source>
        <dbReference type="ARBA" id="ARBA00022737"/>
    </source>
</evidence>
<keyword evidence="7 10" id="KW-0594">Phospholipid biosynthesis</keyword>
<dbReference type="SMART" id="SM00155">
    <property type="entry name" value="PLDc"/>
    <property type="match status" value="2"/>
</dbReference>
<comment type="similarity">
    <text evidence="2 10">Belongs to the CDP-alcohol phosphatidyltransferase class-II family.</text>
</comment>
<proteinExistence type="inferred from homology"/>
<keyword evidence="8 10" id="KW-1208">Phospholipid metabolism</keyword>
<reference evidence="13" key="1">
    <citation type="journal article" date="2017" name="Nat. Ecol. Evol.">
        <title>Genome expansion and lineage-specific genetic innovations in the forest pathogenic fungi Armillaria.</title>
        <authorList>
            <person name="Sipos G."/>
            <person name="Prasanna A.N."/>
            <person name="Walter M.C."/>
            <person name="O'Connor E."/>
            <person name="Balint B."/>
            <person name="Krizsan K."/>
            <person name="Kiss B."/>
            <person name="Hess J."/>
            <person name="Varga T."/>
            <person name="Slot J."/>
            <person name="Riley R."/>
            <person name="Boka B."/>
            <person name="Rigling D."/>
            <person name="Barry K."/>
            <person name="Lee J."/>
            <person name="Mihaltcheva S."/>
            <person name="LaButti K."/>
            <person name="Lipzen A."/>
            <person name="Waldron R."/>
            <person name="Moloney N.M."/>
            <person name="Sperisen C."/>
            <person name="Kredics L."/>
            <person name="Vagvoelgyi C."/>
            <person name="Patrignani A."/>
            <person name="Fitzpatrick D."/>
            <person name="Nagy I."/>
            <person name="Doyle S."/>
            <person name="Anderson J.B."/>
            <person name="Grigoriev I.V."/>
            <person name="Gueldener U."/>
            <person name="Muensterkoetter M."/>
            <person name="Nagy L.G."/>
        </authorList>
    </citation>
    <scope>NUCLEOTIDE SEQUENCE [LARGE SCALE GENOMIC DNA]</scope>
    <source>
        <strain evidence="13">C18/9</strain>
    </source>
</reference>
<evidence type="ECO:0000256" key="10">
    <source>
        <dbReference type="RuleBase" id="RU365024"/>
    </source>
</evidence>
<keyword evidence="3 10" id="KW-0444">Lipid biosynthesis</keyword>
<dbReference type="UniPathway" id="UPA00084">
    <property type="reaction ID" value="UER00503"/>
</dbReference>
<accession>A0A284RMA0</accession>
<evidence type="ECO:0000256" key="1">
    <source>
        <dbReference type="ARBA" id="ARBA00005042"/>
    </source>
</evidence>
<dbReference type="STRING" id="47428.A0A284RMA0"/>
<evidence type="ECO:0000256" key="7">
    <source>
        <dbReference type="ARBA" id="ARBA00023209"/>
    </source>
</evidence>
<keyword evidence="13" id="KW-1185">Reference proteome</keyword>
<dbReference type="AlphaFoldDB" id="A0A284RMA0"/>
<dbReference type="OrthoDB" id="10250191at2759"/>
<evidence type="ECO:0000256" key="3">
    <source>
        <dbReference type="ARBA" id="ARBA00022516"/>
    </source>
</evidence>
<dbReference type="PANTHER" id="PTHR12586:SF1">
    <property type="entry name" value="CDP-DIACYLGLYCEROL--GLYCEROL-3-PHOSPHATE 3-PHOSPHATIDYLTRANSFERASE, MITOCHONDRIAL"/>
    <property type="match status" value="1"/>
</dbReference>
<evidence type="ECO:0000313" key="13">
    <source>
        <dbReference type="Proteomes" id="UP000219338"/>
    </source>
</evidence>
<dbReference type="CDD" id="cd09137">
    <property type="entry name" value="PLDc_PGS1_euk_2"/>
    <property type="match status" value="1"/>
</dbReference>
<evidence type="ECO:0000256" key="9">
    <source>
        <dbReference type="ARBA" id="ARBA00048586"/>
    </source>
</evidence>
<dbReference type="GO" id="GO:0008444">
    <property type="term" value="F:CDP-diacylglycerol-glycerol-3-phosphate 3-phosphatidyltransferase activity"/>
    <property type="evidence" value="ECO:0007669"/>
    <property type="project" value="UniProtKB-EC"/>
</dbReference>
<keyword evidence="10" id="KW-0496">Mitochondrion</keyword>
<evidence type="ECO:0000313" key="12">
    <source>
        <dbReference type="EMBL" id="SJL09879.1"/>
    </source>
</evidence>
<dbReference type="SUPFAM" id="SSF56024">
    <property type="entry name" value="Phospholipase D/nuclease"/>
    <property type="match status" value="1"/>
</dbReference>
<evidence type="ECO:0000256" key="6">
    <source>
        <dbReference type="ARBA" id="ARBA00023098"/>
    </source>
</evidence>
<evidence type="ECO:0000256" key="8">
    <source>
        <dbReference type="ARBA" id="ARBA00023264"/>
    </source>
</evidence>
<dbReference type="PROSITE" id="PS50035">
    <property type="entry name" value="PLD"/>
    <property type="match status" value="1"/>
</dbReference>
<comment type="catalytic activity">
    <reaction evidence="9 10">
        <text>a CDP-1,2-diacyl-sn-glycerol + sn-glycerol 3-phosphate = a 1,2-diacyl-sn-glycero-3-phospho-(1'-sn-glycero-3'-phosphate) + CMP + H(+)</text>
        <dbReference type="Rhea" id="RHEA:12593"/>
        <dbReference type="ChEBI" id="CHEBI:15378"/>
        <dbReference type="ChEBI" id="CHEBI:57597"/>
        <dbReference type="ChEBI" id="CHEBI:58332"/>
        <dbReference type="ChEBI" id="CHEBI:60110"/>
        <dbReference type="ChEBI" id="CHEBI:60377"/>
        <dbReference type="EC" id="2.7.8.5"/>
    </reaction>
</comment>
<dbReference type="InterPro" id="IPR001736">
    <property type="entry name" value="PLipase_D/transphosphatidylase"/>
</dbReference>
<evidence type="ECO:0000256" key="4">
    <source>
        <dbReference type="ARBA" id="ARBA00022679"/>
    </source>
</evidence>
<keyword evidence="4 10" id="KW-0808">Transferase</keyword>
<dbReference type="InterPro" id="IPR016270">
    <property type="entry name" value="PGS1"/>
</dbReference>
<dbReference type="Proteomes" id="UP000219338">
    <property type="component" value="Unassembled WGS sequence"/>
</dbReference>
<keyword evidence="5" id="KW-0677">Repeat</keyword>
<evidence type="ECO:0000256" key="2">
    <source>
        <dbReference type="ARBA" id="ARBA00010682"/>
    </source>
</evidence>
<name>A0A284RMA0_ARMOS</name>
<comment type="subcellular location">
    <subcellularLocation>
        <location evidence="10">Mitochondrion</location>
    </subcellularLocation>
</comment>
<dbReference type="GO" id="GO:0032049">
    <property type="term" value="P:cardiolipin biosynthetic process"/>
    <property type="evidence" value="ECO:0007669"/>
    <property type="project" value="InterPro"/>
</dbReference>
<dbReference type="GO" id="GO:0005739">
    <property type="term" value="C:mitochondrion"/>
    <property type="evidence" value="ECO:0007669"/>
    <property type="project" value="UniProtKB-SubCell"/>
</dbReference>
<comment type="pathway">
    <text evidence="1 10">Phospholipid metabolism; phosphatidylglycerol biosynthesis; phosphatidylglycerol from CDP-diacylglycerol: step 1/2.</text>
</comment>
<keyword evidence="10" id="KW-0547">Nucleotide-binding</keyword>
<dbReference type="Gene3D" id="3.30.870.10">
    <property type="entry name" value="Endonuclease Chain A"/>
    <property type="match status" value="2"/>
</dbReference>
<dbReference type="CDD" id="cd09135">
    <property type="entry name" value="PLDc_PGS1_euk_1"/>
    <property type="match status" value="1"/>
</dbReference>
<dbReference type="GO" id="GO:0005524">
    <property type="term" value="F:ATP binding"/>
    <property type="evidence" value="ECO:0007669"/>
    <property type="project" value="UniProtKB-KW"/>
</dbReference>
<dbReference type="EMBL" id="FUEG01000011">
    <property type="protein sequence ID" value="SJL09879.1"/>
    <property type="molecule type" value="Genomic_DNA"/>
</dbReference>
<feature type="domain" description="PLD phosphodiesterase" evidence="11">
    <location>
        <begin position="170"/>
        <end position="191"/>
    </location>
</feature>
<sequence>MLALRRAALTRALPLVRFRPARSASTAVFDAAIHNFGADLRQRQPTFSVPANGIQILSQPSEFYALVLDMIQRAQNRIFLSSLYIGSGETELIASLSSALQGKPALQLYLQLDLNRSTRPGSASTARLLLPLLRAFPQRVHVHLFRSPSLRGLLAKVVPPRFNEGWGTWHAKIYGADDDVLISGANLNESYFTNRQDRYIHFSKQKQLANYCFQFLKVVSTCSYMLSPAEDTMSDSAPYSYRQEDYTMHWSDPDTHPHNFNEKLQKALSTFQERHRQSSTFGSSAGDVTLLPIVQGGQFGIREEETAIELLFKHLQSISQGPRPFMDLTSGYFNLYQPYQNLLLTSPGVDVRVLAASPKANGFYGSKGISSRIPEGYTILERRFIRTVDHGERSWDEGSGTGIQFHEWEKEGWTYHAKGLWLSPTAATDPVLTLFGSTNLNARSAHLDTELSFLMLLPPSNESEGHGIADSTMSLRHQLADEVRTIRSHAHEWNGYERTVRTGTRTMLKIVEDML</sequence>
<comment type="function">
    <text evidence="10">Functions in the biosynthesis of the anionic phospholipids phosphatidylglycerol and cardiolipin.</text>
</comment>